<comment type="caution">
    <text evidence="3">The sequence shown here is derived from an EMBL/GenBank/DDBJ whole genome shotgun (WGS) entry which is preliminary data.</text>
</comment>
<dbReference type="PRINTS" id="PR00080">
    <property type="entry name" value="SDRFAMILY"/>
</dbReference>
<proteinExistence type="inferred from homology"/>
<organism evidence="3 4">
    <name type="scientific">candidate division KSB3 bacterium</name>
    <dbReference type="NCBI Taxonomy" id="2044937"/>
    <lineage>
        <taxon>Bacteria</taxon>
        <taxon>candidate division KSB3</taxon>
    </lineage>
</organism>
<gene>
    <name evidence="3" type="ORF">CSA56_06845</name>
</gene>
<dbReference type="PANTHER" id="PTHR42760:SF133">
    <property type="entry name" value="3-OXOACYL-[ACYL-CARRIER-PROTEIN] REDUCTASE"/>
    <property type="match status" value="1"/>
</dbReference>
<evidence type="ECO:0000313" key="4">
    <source>
        <dbReference type="Proteomes" id="UP000230821"/>
    </source>
</evidence>
<dbReference type="InterPro" id="IPR002347">
    <property type="entry name" value="SDR_fam"/>
</dbReference>
<dbReference type="PRINTS" id="PR00081">
    <property type="entry name" value="GDHRDH"/>
</dbReference>
<dbReference type="SUPFAM" id="SSF51735">
    <property type="entry name" value="NAD(P)-binding Rossmann-fold domains"/>
    <property type="match status" value="1"/>
</dbReference>
<evidence type="ECO:0000256" key="1">
    <source>
        <dbReference type="ARBA" id="ARBA00006484"/>
    </source>
</evidence>
<evidence type="ECO:0000313" key="3">
    <source>
        <dbReference type="EMBL" id="PIE34792.1"/>
    </source>
</evidence>
<dbReference type="Gene3D" id="3.40.50.720">
    <property type="entry name" value="NAD(P)-binding Rossmann-like Domain"/>
    <property type="match status" value="1"/>
</dbReference>
<name>A0A2G6KIG1_9BACT</name>
<reference evidence="3 4" key="1">
    <citation type="submission" date="2017-10" db="EMBL/GenBank/DDBJ databases">
        <title>Novel microbial diversity and functional potential in the marine mammal oral microbiome.</title>
        <authorList>
            <person name="Dudek N.K."/>
            <person name="Sun C.L."/>
            <person name="Burstein D."/>
            <person name="Kantor R.S."/>
            <person name="Aliaga Goltsman D.S."/>
            <person name="Bik E.M."/>
            <person name="Thomas B.C."/>
            <person name="Banfield J.F."/>
            <person name="Relman D.A."/>
        </authorList>
    </citation>
    <scope>NUCLEOTIDE SEQUENCE [LARGE SCALE GENOMIC DNA]</scope>
    <source>
        <strain evidence="3">DOLJORAL78_47_16</strain>
    </source>
</reference>
<dbReference type="CDD" id="cd05233">
    <property type="entry name" value="SDR_c"/>
    <property type="match status" value="1"/>
</dbReference>
<dbReference type="GO" id="GO:0016616">
    <property type="term" value="F:oxidoreductase activity, acting on the CH-OH group of donors, NAD or NADP as acceptor"/>
    <property type="evidence" value="ECO:0007669"/>
    <property type="project" value="TreeGrafter"/>
</dbReference>
<dbReference type="EMBL" id="PDSK01000076">
    <property type="protein sequence ID" value="PIE34792.1"/>
    <property type="molecule type" value="Genomic_DNA"/>
</dbReference>
<comment type="similarity">
    <text evidence="1">Belongs to the short-chain dehydrogenases/reductases (SDR) family.</text>
</comment>
<keyword evidence="2" id="KW-0560">Oxidoreductase</keyword>
<dbReference type="InterPro" id="IPR020904">
    <property type="entry name" value="Sc_DH/Rdtase_CS"/>
</dbReference>
<dbReference type="NCBIfam" id="NF005559">
    <property type="entry name" value="PRK07231.1"/>
    <property type="match status" value="1"/>
</dbReference>
<protein>
    <submittedName>
        <fullName evidence="3">Short-chain dehydrogenase</fullName>
    </submittedName>
</protein>
<evidence type="ECO:0000256" key="2">
    <source>
        <dbReference type="ARBA" id="ARBA00023002"/>
    </source>
</evidence>
<dbReference type="PROSITE" id="PS00061">
    <property type="entry name" value="ADH_SHORT"/>
    <property type="match status" value="1"/>
</dbReference>
<sequence length="254" mass="27621">MTAHVKERFKGKVAIITGASQGMGKQVALDMAAEGAKIVVADIVEQGIMALKQDIEASEGQCLALYCDMAEREQVDELVKKTMEAFGRVDILINNAGLLIPGTIEETTDELIDKTLAINVKGILYAIRAVTPIMKAQEYGRIINVASITGKRGDNSTVFVYGASKGAVISLTRSTARQLGAFGITCNAIAPHAVMTEMMKYWDDEKKQRMAETIPVKRLGTVEDMSYLMMFLASDEASFITGETVNINGGYYMD</sequence>
<dbReference type="Proteomes" id="UP000230821">
    <property type="component" value="Unassembled WGS sequence"/>
</dbReference>
<dbReference type="GO" id="GO:0048038">
    <property type="term" value="F:quinone binding"/>
    <property type="evidence" value="ECO:0007669"/>
    <property type="project" value="TreeGrafter"/>
</dbReference>
<dbReference type="AlphaFoldDB" id="A0A2G6KIG1"/>
<dbReference type="Pfam" id="PF13561">
    <property type="entry name" value="adh_short_C2"/>
    <property type="match status" value="1"/>
</dbReference>
<dbReference type="FunFam" id="3.40.50.720:FF:000084">
    <property type="entry name" value="Short-chain dehydrogenase reductase"/>
    <property type="match status" value="1"/>
</dbReference>
<accession>A0A2G6KIG1</accession>
<dbReference type="PANTHER" id="PTHR42760">
    <property type="entry name" value="SHORT-CHAIN DEHYDROGENASES/REDUCTASES FAMILY MEMBER"/>
    <property type="match status" value="1"/>
</dbReference>
<dbReference type="InterPro" id="IPR036291">
    <property type="entry name" value="NAD(P)-bd_dom_sf"/>
</dbReference>
<dbReference type="GO" id="GO:0006633">
    <property type="term" value="P:fatty acid biosynthetic process"/>
    <property type="evidence" value="ECO:0007669"/>
    <property type="project" value="TreeGrafter"/>
</dbReference>